<dbReference type="InterPro" id="IPR000725">
    <property type="entry name" value="Olfact_rcpt"/>
</dbReference>
<dbReference type="AlphaFoldDB" id="A0A151P0K2"/>
<dbReference type="Gene3D" id="1.20.1070.10">
    <property type="entry name" value="Rhodopsin 7-helix transmembrane proteins"/>
    <property type="match status" value="1"/>
</dbReference>
<protein>
    <recommendedName>
        <fullName evidence="11">G-protein coupled receptors family 1 profile domain-containing protein</fullName>
    </recommendedName>
</protein>
<sequence length="137" mass="15215">MEANNNTGASDFILEGLSDYPHLRGLFFGIFLCAFVAAVQANSLIVLAMMNVLLVTMSYGFIIRSILKIQGSEGKRKTFSTCSSHLAVVGLFYPSIIYSYIWPSSSHSRKDKLVVVLYAFVTPLLNPPIYSLRIKEV</sequence>
<organism evidence="9 10">
    <name type="scientific">Alligator mississippiensis</name>
    <name type="common">American alligator</name>
    <dbReference type="NCBI Taxonomy" id="8496"/>
    <lineage>
        <taxon>Eukaryota</taxon>
        <taxon>Metazoa</taxon>
        <taxon>Chordata</taxon>
        <taxon>Craniata</taxon>
        <taxon>Vertebrata</taxon>
        <taxon>Euteleostomi</taxon>
        <taxon>Archelosauria</taxon>
        <taxon>Archosauria</taxon>
        <taxon>Crocodylia</taxon>
        <taxon>Alligatoridae</taxon>
        <taxon>Alligatorinae</taxon>
        <taxon>Alligator</taxon>
    </lineage>
</organism>
<evidence type="ECO:0000256" key="8">
    <source>
        <dbReference type="SAM" id="Phobius"/>
    </source>
</evidence>
<evidence type="ECO:0000256" key="4">
    <source>
        <dbReference type="ARBA" id="ARBA00022692"/>
    </source>
</evidence>
<proteinExistence type="predicted"/>
<evidence type="ECO:0000256" key="2">
    <source>
        <dbReference type="ARBA" id="ARBA00022475"/>
    </source>
</evidence>
<comment type="subcellular location">
    <subcellularLocation>
        <location evidence="1">Cell membrane</location>
        <topology evidence="1">Multi-pass membrane protein</topology>
    </subcellularLocation>
</comment>
<dbReference type="GO" id="GO:0007186">
    <property type="term" value="P:G protein-coupled receptor signaling pathway"/>
    <property type="evidence" value="ECO:0007669"/>
    <property type="project" value="InterPro"/>
</dbReference>
<evidence type="ECO:0000256" key="6">
    <source>
        <dbReference type="ARBA" id="ARBA00023136"/>
    </source>
</evidence>
<name>A0A151P0K2_ALLMI</name>
<keyword evidence="4 8" id="KW-0812">Transmembrane</keyword>
<feature type="transmembrane region" description="Helical" evidence="8">
    <location>
        <begin position="79"/>
        <end position="101"/>
    </location>
</feature>
<dbReference type="GO" id="GO:0004984">
    <property type="term" value="F:olfactory receptor activity"/>
    <property type="evidence" value="ECO:0007669"/>
    <property type="project" value="InterPro"/>
</dbReference>
<dbReference type="PANTHER" id="PTHR26453">
    <property type="entry name" value="OLFACTORY RECEPTOR"/>
    <property type="match status" value="1"/>
</dbReference>
<keyword evidence="5 8" id="KW-1133">Transmembrane helix</keyword>
<dbReference type="Pfam" id="PF13853">
    <property type="entry name" value="7tm_4"/>
    <property type="match status" value="1"/>
</dbReference>
<feature type="transmembrane region" description="Helical" evidence="8">
    <location>
        <begin position="21"/>
        <end position="39"/>
    </location>
</feature>
<evidence type="ECO:0000256" key="5">
    <source>
        <dbReference type="ARBA" id="ARBA00022989"/>
    </source>
</evidence>
<feature type="transmembrane region" description="Helical" evidence="8">
    <location>
        <begin position="45"/>
        <end position="67"/>
    </location>
</feature>
<evidence type="ECO:0000256" key="7">
    <source>
        <dbReference type="ARBA" id="ARBA00023224"/>
    </source>
</evidence>
<keyword evidence="10" id="KW-1185">Reference proteome</keyword>
<keyword evidence="7" id="KW-0807">Transducer</keyword>
<evidence type="ECO:0000256" key="3">
    <source>
        <dbReference type="ARBA" id="ARBA00022606"/>
    </source>
</evidence>
<dbReference type="PhylomeDB" id="A0A151P0K2"/>
<keyword evidence="2" id="KW-1003">Cell membrane</keyword>
<dbReference type="GO" id="GO:0005886">
    <property type="term" value="C:plasma membrane"/>
    <property type="evidence" value="ECO:0007669"/>
    <property type="project" value="UniProtKB-SubCell"/>
</dbReference>
<dbReference type="SUPFAM" id="SSF81321">
    <property type="entry name" value="Family A G protein-coupled receptor-like"/>
    <property type="match status" value="1"/>
</dbReference>
<evidence type="ECO:0000313" key="9">
    <source>
        <dbReference type="EMBL" id="KYO42667.1"/>
    </source>
</evidence>
<keyword evidence="6 8" id="KW-0472">Membrane</keyword>
<dbReference type="EMBL" id="AKHW03001371">
    <property type="protein sequence ID" value="KYO42667.1"/>
    <property type="molecule type" value="Genomic_DNA"/>
</dbReference>
<accession>A0A151P0K2</accession>
<evidence type="ECO:0000313" key="10">
    <source>
        <dbReference type="Proteomes" id="UP000050525"/>
    </source>
</evidence>
<evidence type="ECO:0000256" key="1">
    <source>
        <dbReference type="ARBA" id="ARBA00004651"/>
    </source>
</evidence>
<evidence type="ECO:0008006" key="11">
    <source>
        <dbReference type="Google" id="ProtNLM"/>
    </source>
</evidence>
<comment type="caution">
    <text evidence="9">The sequence shown here is derived from an EMBL/GenBank/DDBJ whole genome shotgun (WGS) entry which is preliminary data.</text>
</comment>
<gene>
    <name evidence="9" type="ORF">Y1Q_0003940</name>
</gene>
<dbReference type="Proteomes" id="UP000050525">
    <property type="component" value="Unassembled WGS sequence"/>
</dbReference>
<reference evidence="9 10" key="1">
    <citation type="journal article" date="2012" name="Genome Biol.">
        <title>Sequencing three crocodilian genomes to illuminate the evolution of archosaurs and amniotes.</title>
        <authorList>
            <person name="St John J.A."/>
            <person name="Braun E.L."/>
            <person name="Isberg S.R."/>
            <person name="Miles L.G."/>
            <person name="Chong A.Y."/>
            <person name="Gongora J."/>
            <person name="Dalzell P."/>
            <person name="Moran C."/>
            <person name="Bed'hom B."/>
            <person name="Abzhanov A."/>
            <person name="Burgess S.C."/>
            <person name="Cooksey A.M."/>
            <person name="Castoe T.A."/>
            <person name="Crawford N.G."/>
            <person name="Densmore L.D."/>
            <person name="Drew J.C."/>
            <person name="Edwards S.V."/>
            <person name="Faircloth B.C."/>
            <person name="Fujita M.K."/>
            <person name="Greenwold M.J."/>
            <person name="Hoffmann F.G."/>
            <person name="Howard J.M."/>
            <person name="Iguchi T."/>
            <person name="Janes D.E."/>
            <person name="Khan S.Y."/>
            <person name="Kohno S."/>
            <person name="de Koning A.J."/>
            <person name="Lance S.L."/>
            <person name="McCarthy F.M."/>
            <person name="McCormack J.E."/>
            <person name="Merchant M.E."/>
            <person name="Peterson D.G."/>
            <person name="Pollock D.D."/>
            <person name="Pourmand N."/>
            <person name="Raney B.J."/>
            <person name="Roessler K.A."/>
            <person name="Sanford J.R."/>
            <person name="Sawyer R.H."/>
            <person name="Schmidt C.J."/>
            <person name="Triplett E.W."/>
            <person name="Tuberville T.D."/>
            <person name="Venegas-Anaya M."/>
            <person name="Howard J.T."/>
            <person name="Jarvis E.D."/>
            <person name="Guillette L.J.Jr."/>
            <person name="Glenn T.C."/>
            <person name="Green R.E."/>
            <person name="Ray D.A."/>
        </authorList>
    </citation>
    <scope>NUCLEOTIDE SEQUENCE [LARGE SCALE GENOMIC DNA]</scope>
    <source>
        <strain evidence="9">KSC_2009_1</strain>
    </source>
</reference>
<feature type="transmembrane region" description="Helical" evidence="8">
    <location>
        <begin position="113"/>
        <end position="132"/>
    </location>
</feature>
<keyword evidence="3" id="KW-0716">Sensory transduction</keyword>